<comment type="domain">
    <text evidence="8">The N-terminal region contains the highly conserved SGGXDS motif, predicted to be a P-loop motif involved in ATP binding.</text>
</comment>
<keyword evidence="11" id="KW-1185">Reference proteome</keyword>
<keyword evidence="2 8" id="KW-0963">Cytoplasm</keyword>
<evidence type="ECO:0000256" key="4">
    <source>
        <dbReference type="ARBA" id="ARBA00022694"/>
    </source>
</evidence>
<dbReference type="Pfam" id="PF01171">
    <property type="entry name" value="ATP_bind_3"/>
    <property type="match status" value="1"/>
</dbReference>
<dbReference type="EMBL" id="AP023321">
    <property type="protein sequence ID" value="BCI60883.1"/>
    <property type="molecule type" value="Genomic_DNA"/>
</dbReference>
<dbReference type="GO" id="GO:0006400">
    <property type="term" value="P:tRNA modification"/>
    <property type="evidence" value="ECO:0007669"/>
    <property type="project" value="UniProtKB-UniRule"/>
</dbReference>
<protein>
    <recommendedName>
        <fullName evidence="8">tRNA(Ile)-lysidine synthase</fullName>
        <ecNumber evidence="8">6.3.4.19</ecNumber>
    </recommendedName>
    <alternativeName>
        <fullName evidence="8">tRNA(Ile)-2-lysyl-cytidine synthase</fullName>
    </alternativeName>
    <alternativeName>
        <fullName evidence="8">tRNA(Ile)-lysidine synthetase</fullName>
    </alternativeName>
</protein>
<dbReference type="Gene3D" id="3.40.50.620">
    <property type="entry name" value="HUPs"/>
    <property type="match status" value="1"/>
</dbReference>
<dbReference type="Proteomes" id="UP000593890">
    <property type="component" value="Chromosome"/>
</dbReference>
<dbReference type="InterPro" id="IPR012094">
    <property type="entry name" value="tRNA_Ile_lys_synt"/>
</dbReference>
<evidence type="ECO:0000256" key="2">
    <source>
        <dbReference type="ARBA" id="ARBA00022490"/>
    </source>
</evidence>
<dbReference type="CDD" id="cd01992">
    <property type="entry name" value="TilS_N"/>
    <property type="match status" value="1"/>
</dbReference>
<organism evidence="10 11">
    <name type="scientific">Solibaculum mannosilyticum</name>
    <dbReference type="NCBI Taxonomy" id="2780922"/>
    <lineage>
        <taxon>Bacteria</taxon>
        <taxon>Bacillati</taxon>
        <taxon>Bacillota</taxon>
        <taxon>Clostridia</taxon>
        <taxon>Eubacteriales</taxon>
        <taxon>Oscillospiraceae</taxon>
        <taxon>Solibaculum</taxon>
    </lineage>
</organism>
<evidence type="ECO:0000256" key="7">
    <source>
        <dbReference type="ARBA" id="ARBA00048539"/>
    </source>
</evidence>
<gene>
    <name evidence="8 10" type="primary">tilS</name>
    <name evidence="10" type="ORF">C12CBH8_15220</name>
</gene>
<dbReference type="HAMAP" id="MF_01161">
    <property type="entry name" value="tRNA_Ile_lys_synt"/>
    <property type="match status" value="1"/>
</dbReference>
<evidence type="ECO:0000256" key="5">
    <source>
        <dbReference type="ARBA" id="ARBA00022741"/>
    </source>
</evidence>
<reference evidence="11" key="1">
    <citation type="submission" date="2020-07" db="EMBL/GenBank/DDBJ databases">
        <title>Complete genome sequencing of Clostridia bacterium strain 12CBH8.</title>
        <authorList>
            <person name="Sakamoto M."/>
            <person name="Murakami T."/>
            <person name="Mori H."/>
        </authorList>
    </citation>
    <scope>NUCLEOTIDE SEQUENCE [LARGE SCALE GENOMIC DNA]</scope>
    <source>
        <strain evidence="11">12CBH8</strain>
    </source>
</reference>
<comment type="function">
    <text evidence="8">Ligates lysine onto the cytidine present at position 34 of the AUA codon-specific tRNA(Ile) that contains the anticodon CAU, in an ATP-dependent manner. Cytidine is converted to lysidine, thus changing the amino acid specificity of the tRNA from methionine to isoleucine.</text>
</comment>
<evidence type="ECO:0000256" key="6">
    <source>
        <dbReference type="ARBA" id="ARBA00022840"/>
    </source>
</evidence>
<keyword evidence="5 8" id="KW-0547">Nucleotide-binding</keyword>
<accession>A0A7I8D6N9</accession>
<dbReference type="InterPro" id="IPR012795">
    <property type="entry name" value="tRNA_Ile_lys_synt_N"/>
</dbReference>
<evidence type="ECO:0000256" key="8">
    <source>
        <dbReference type="HAMAP-Rule" id="MF_01161"/>
    </source>
</evidence>
<evidence type="ECO:0000256" key="3">
    <source>
        <dbReference type="ARBA" id="ARBA00022598"/>
    </source>
</evidence>
<name>A0A7I8D6N9_9FIRM</name>
<dbReference type="InterPro" id="IPR012796">
    <property type="entry name" value="Lysidine-tRNA-synth_C"/>
</dbReference>
<dbReference type="SUPFAM" id="SSF56037">
    <property type="entry name" value="PheT/TilS domain"/>
    <property type="match status" value="1"/>
</dbReference>
<dbReference type="InterPro" id="IPR011063">
    <property type="entry name" value="TilS/TtcA_N"/>
</dbReference>
<feature type="domain" description="Lysidine-tRNA(Ile) synthetase C-terminal" evidence="9">
    <location>
        <begin position="368"/>
        <end position="440"/>
    </location>
</feature>
<evidence type="ECO:0000256" key="1">
    <source>
        <dbReference type="ARBA" id="ARBA00004496"/>
    </source>
</evidence>
<comment type="catalytic activity">
    <reaction evidence="7 8">
        <text>cytidine(34) in tRNA(Ile2) + L-lysine + ATP = lysidine(34) in tRNA(Ile2) + AMP + diphosphate + H(+)</text>
        <dbReference type="Rhea" id="RHEA:43744"/>
        <dbReference type="Rhea" id="RHEA-COMP:10625"/>
        <dbReference type="Rhea" id="RHEA-COMP:10670"/>
        <dbReference type="ChEBI" id="CHEBI:15378"/>
        <dbReference type="ChEBI" id="CHEBI:30616"/>
        <dbReference type="ChEBI" id="CHEBI:32551"/>
        <dbReference type="ChEBI" id="CHEBI:33019"/>
        <dbReference type="ChEBI" id="CHEBI:82748"/>
        <dbReference type="ChEBI" id="CHEBI:83665"/>
        <dbReference type="ChEBI" id="CHEBI:456215"/>
        <dbReference type="EC" id="6.3.4.19"/>
    </reaction>
</comment>
<dbReference type="EC" id="6.3.4.19" evidence="8"/>
<keyword evidence="4 8" id="KW-0819">tRNA processing</keyword>
<dbReference type="GO" id="GO:0032267">
    <property type="term" value="F:tRNA(Ile)-lysidine synthase activity"/>
    <property type="evidence" value="ECO:0007669"/>
    <property type="project" value="UniProtKB-EC"/>
</dbReference>
<evidence type="ECO:0000313" key="10">
    <source>
        <dbReference type="EMBL" id="BCI60883.1"/>
    </source>
</evidence>
<dbReference type="NCBIfam" id="TIGR02433">
    <property type="entry name" value="lysidine_TilS_C"/>
    <property type="match status" value="1"/>
</dbReference>
<feature type="binding site" evidence="8">
    <location>
        <begin position="26"/>
        <end position="31"/>
    </location>
    <ligand>
        <name>ATP</name>
        <dbReference type="ChEBI" id="CHEBI:30616"/>
    </ligand>
</feature>
<dbReference type="KEGG" id="sman:C12CBH8_15220"/>
<dbReference type="GO" id="GO:0005737">
    <property type="term" value="C:cytoplasm"/>
    <property type="evidence" value="ECO:0007669"/>
    <property type="project" value="UniProtKB-SubCell"/>
</dbReference>
<proteinExistence type="inferred from homology"/>
<comment type="subcellular location">
    <subcellularLocation>
        <location evidence="1 8">Cytoplasm</location>
    </subcellularLocation>
</comment>
<dbReference type="SUPFAM" id="SSF82829">
    <property type="entry name" value="MesJ substrate recognition domain-like"/>
    <property type="match status" value="1"/>
</dbReference>
<comment type="similarity">
    <text evidence="8">Belongs to the tRNA(Ile)-lysidine synthase family.</text>
</comment>
<dbReference type="PANTHER" id="PTHR43033:SF1">
    <property type="entry name" value="TRNA(ILE)-LYSIDINE SYNTHASE-RELATED"/>
    <property type="match status" value="1"/>
</dbReference>
<dbReference type="InterPro" id="IPR014729">
    <property type="entry name" value="Rossmann-like_a/b/a_fold"/>
</dbReference>
<keyword evidence="6 8" id="KW-0067">ATP-binding</keyword>
<dbReference type="GO" id="GO:0005524">
    <property type="term" value="F:ATP binding"/>
    <property type="evidence" value="ECO:0007669"/>
    <property type="project" value="UniProtKB-UniRule"/>
</dbReference>
<dbReference type="PANTHER" id="PTHR43033">
    <property type="entry name" value="TRNA(ILE)-LYSIDINE SYNTHASE-RELATED"/>
    <property type="match status" value="1"/>
</dbReference>
<keyword evidence="3 8" id="KW-0436">Ligase</keyword>
<sequence length="445" mass="50073">MMDSVKSWMQEQKMLQDGEAVLVALSGGADSVSLLYYLKEQSRTTGWNVSAAHFNHHLRGEESDRDEAFCRDLCQKWGIPLQISDADVRGEADRSGESEEQCARRLRYDFLQKAAAGSKIATAHTLSDQAETVLLHLSRGAGLRGICGIPPVRENIIRPFLRITRDEVEAYCKENSLLFITDSTNTRREYARNRIRLDVVPVLQDIHPGFLKSMDRCTAWLRDIKEFLEQQTQDVLTKACTQNGYRVEELLKHPPAVRREAIMELIRRAGGQAQALHVEMVEDLLSHPGGADLSGKVRARQKDGLLQVQPVHGKEPQWMEPIPLKEGTFLLPSGIQMTVEAVGIDEKENFNKMLFNNAIDCAKIMGTAMIRRRMPGDRFHPAGRGCGKSLKKLFQEAGVPLEQRDLIPVVCDEEGILWVSGFGPDQRAAIGAGTRRLYRFESVRR</sequence>
<dbReference type="AlphaFoldDB" id="A0A7I8D6N9"/>
<dbReference type="SUPFAM" id="SSF52402">
    <property type="entry name" value="Adenine nucleotide alpha hydrolases-like"/>
    <property type="match status" value="1"/>
</dbReference>
<evidence type="ECO:0000313" key="11">
    <source>
        <dbReference type="Proteomes" id="UP000593890"/>
    </source>
</evidence>
<dbReference type="NCBIfam" id="TIGR02432">
    <property type="entry name" value="lysidine_TilS_N"/>
    <property type="match status" value="1"/>
</dbReference>
<dbReference type="Gene3D" id="1.20.59.20">
    <property type="match status" value="1"/>
</dbReference>
<evidence type="ECO:0000259" key="9">
    <source>
        <dbReference type="SMART" id="SM00977"/>
    </source>
</evidence>
<dbReference type="SMART" id="SM00977">
    <property type="entry name" value="TilS_C"/>
    <property type="match status" value="1"/>
</dbReference>
<dbReference type="Pfam" id="PF11734">
    <property type="entry name" value="TilS_C"/>
    <property type="match status" value="1"/>
</dbReference>